<dbReference type="GO" id="GO:0020037">
    <property type="term" value="F:heme binding"/>
    <property type="evidence" value="ECO:0007669"/>
    <property type="project" value="InterPro"/>
</dbReference>
<dbReference type="Pfam" id="PF21342">
    <property type="entry name" value="SoxA-TsdA_cyt-c"/>
    <property type="match status" value="1"/>
</dbReference>
<evidence type="ECO:0000256" key="2">
    <source>
        <dbReference type="ARBA" id="ARBA00022723"/>
    </source>
</evidence>
<accession>A0A1J5S8E0</accession>
<comment type="caution">
    <text evidence="5">The sequence shown here is derived from an EMBL/GenBank/DDBJ whole genome shotgun (WGS) entry which is preliminary data.</text>
</comment>
<reference evidence="5" key="1">
    <citation type="submission" date="2016-10" db="EMBL/GenBank/DDBJ databases">
        <title>Sequence of Gallionella enrichment culture.</title>
        <authorList>
            <person name="Poehlein A."/>
            <person name="Muehling M."/>
            <person name="Daniel R."/>
        </authorList>
    </citation>
    <scope>NUCLEOTIDE SEQUENCE</scope>
</reference>
<evidence type="ECO:0000313" key="5">
    <source>
        <dbReference type="EMBL" id="OIR00328.1"/>
    </source>
</evidence>
<name>A0A1J5S8E0_9ZZZZ</name>
<gene>
    <name evidence="5" type="primary">soxA_2</name>
    <name evidence="5" type="ORF">GALL_175810</name>
</gene>
<proteinExistence type="predicted"/>
<sequence>MPSIRFLAAAAGALLFAVAVPASAASSDPLAETVAQGQQLFAKSTFGGAGRTCDSCHVNGGKGPGEAGGHPLPSLENAAAIYPRFSQKAGRVMTLAAQIRHCIQGGLGAQPPAYGSAELVALETYLASLAHGQSLDMGGAPK</sequence>
<keyword evidence="1" id="KW-0349">Heme</keyword>
<dbReference type="InterPro" id="IPR036909">
    <property type="entry name" value="Cyt_c-like_dom_sf"/>
</dbReference>
<organism evidence="5">
    <name type="scientific">mine drainage metagenome</name>
    <dbReference type="NCBI Taxonomy" id="410659"/>
    <lineage>
        <taxon>unclassified sequences</taxon>
        <taxon>metagenomes</taxon>
        <taxon>ecological metagenomes</taxon>
    </lineage>
</organism>
<dbReference type="InterPro" id="IPR009056">
    <property type="entry name" value="Cyt_c-like_dom"/>
</dbReference>
<dbReference type="EC" id="1.8.2.-" evidence="5"/>
<dbReference type="PROSITE" id="PS51007">
    <property type="entry name" value="CYTC"/>
    <property type="match status" value="1"/>
</dbReference>
<dbReference type="AlphaFoldDB" id="A0A1J5S8E0"/>
<evidence type="ECO:0000256" key="1">
    <source>
        <dbReference type="ARBA" id="ARBA00022617"/>
    </source>
</evidence>
<evidence type="ECO:0000256" key="3">
    <source>
        <dbReference type="ARBA" id="ARBA00023004"/>
    </source>
</evidence>
<dbReference type="SUPFAM" id="SSF46626">
    <property type="entry name" value="Cytochrome c"/>
    <property type="match status" value="1"/>
</dbReference>
<dbReference type="GO" id="GO:0009055">
    <property type="term" value="F:electron transfer activity"/>
    <property type="evidence" value="ECO:0007669"/>
    <property type="project" value="InterPro"/>
</dbReference>
<keyword evidence="5" id="KW-0560">Oxidoreductase</keyword>
<dbReference type="GO" id="GO:0046872">
    <property type="term" value="F:metal ion binding"/>
    <property type="evidence" value="ECO:0007669"/>
    <property type="project" value="UniProtKB-KW"/>
</dbReference>
<dbReference type="EMBL" id="MLJW01000096">
    <property type="protein sequence ID" value="OIR00328.1"/>
    <property type="molecule type" value="Genomic_DNA"/>
</dbReference>
<keyword evidence="3" id="KW-0408">Iron</keyword>
<evidence type="ECO:0000259" key="4">
    <source>
        <dbReference type="PROSITE" id="PS51007"/>
    </source>
</evidence>
<protein>
    <submittedName>
        <fullName evidence="5">SoxAX cytochrome complex subunit A</fullName>
        <ecNumber evidence="5">1.8.2.-</ecNumber>
    </submittedName>
</protein>
<dbReference type="Gene3D" id="1.10.760.10">
    <property type="entry name" value="Cytochrome c-like domain"/>
    <property type="match status" value="1"/>
</dbReference>
<dbReference type="GO" id="GO:0016491">
    <property type="term" value="F:oxidoreductase activity"/>
    <property type="evidence" value="ECO:0007669"/>
    <property type="project" value="UniProtKB-KW"/>
</dbReference>
<keyword evidence="2" id="KW-0479">Metal-binding</keyword>
<feature type="domain" description="Cytochrome c" evidence="4">
    <location>
        <begin position="32"/>
        <end position="130"/>
    </location>
</feature>